<evidence type="ECO:0000313" key="7">
    <source>
        <dbReference type="Proteomes" id="UP000011666"/>
    </source>
</evidence>
<comment type="caution">
    <text evidence="6">The sequence shown here is derived from an EMBL/GenBank/DDBJ whole genome shotgun (WGS) entry which is preliminary data.</text>
</comment>
<dbReference type="SUPFAM" id="SSF48498">
    <property type="entry name" value="Tetracyclin repressor-like, C-terminal domain"/>
    <property type="match status" value="1"/>
</dbReference>
<dbReference type="PANTHER" id="PTHR47506:SF1">
    <property type="entry name" value="HTH-TYPE TRANSCRIPTIONAL REGULATOR YJDC"/>
    <property type="match status" value="1"/>
</dbReference>
<gene>
    <name evidence="6" type="ORF">GS4_44_00060</name>
</gene>
<feature type="DNA-binding region" description="H-T-H motif" evidence="4">
    <location>
        <begin position="29"/>
        <end position="48"/>
    </location>
</feature>
<keyword evidence="3" id="KW-0804">Transcription</keyword>
<evidence type="ECO:0000256" key="3">
    <source>
        <dbReference type="ARBA" id="ARBA00023163"/>
    </source>
</evidence>
<dbReference type="Gene3D" id="1.10.357.10">
    <property type="entry name" value="Tetracycline Repressor, domain 2"/>
    <property type="match status" value="1"/>
</dbReference>
<evidence type="ECO:0000313" key="6">
    <source>
        <dbReference type="EMBL" id="GAC70924.1"/>
    </source>
</evidence>
<dbReference type="EMBL" id="BANX01000044">
    <property type="protein sequence ID" value="GAC70924.1"/>
    <property type="molecule type" value="Genomic_DNA"/>
</dbReference>
<name>M0QR90_9ACTN</name>
<dbReference type="Pfam" id="PF16925">
    <property type="entry name" value="TetR_C_13"/>
    <property type="match status" value="1"/>
</dbReference>
<dbReference type="OrthoDB" id="9805134at2"/>
<proteinExistence type="predicted"/>
<dbReference type="SUPFAM" id="SSF46689">
    <property type="entry name" value="Homeodomain-like"/>
    <property type="match status" value="1"/>
</dbReference>
<dbReference type="GO" id="GO:0003677">
    <property type="term" value="F:DNA binding"/>
    <property type="evidence" value="ECO:0007669"/>
    <property type="project" value="UniProtKB-UniRule"/>
</dbReference>
<dbReference type="STRING" id="1223545.GS4_44_00060"/>
<dbReference type="Proteomes" id="UP000011666">
    <property type="component" value="Unassembled WGS sequence"/>
</dbReference>
<dbReference type="InterPro" id="IPR009057">
    <property type="entry name" value="Homeodomain-like_sf"/>
</dbReference>
<dbReference type="RefSeq" id="WP_007625405.1">
    <property type="nucleotide sequence ID" value="NZ_BANX01000044.1"/>
</dbReference>
<evidence type="ECO:0000256" key="4">
    <source>
        <dbReference type="PROSITE-ProRule" id="PRU00335"/>
    </source>
</evidence>
<evidence type="ECO:0000256" key="1">
    <source>
        <dbReference type="ARBA" id="ARBA00023015"/>
    </source>
</evidence>
<feature type="domain" description="HTH tetR-type" evidence="5">
    <location>
        <begin position="6"/>
        <end position="66"/>
    </location>
</feature>
<protein>
    <submittedName>
        <fullName evidence="6">Putative transcriptional regulator</fullName>
    </submittedName>
</protein>
<keyword evidence="2 4" id="KW-0238">DNA-binding</keyword>
<dbReference type="InterPro" id="IPR036271">
    <property type="entry name" value="Tet_transcr_reg_TetR-rel_C_sf"/>
</dbReference>
<dbReference type="Pfam" id="PF00440">
    <property type="entry name" value="TetR_N"/>
    <property type="match status" value="1"/>
</dbReference>
<reference evidence="6 7" key="1">
    <citation type="submission" date="2013-01" db="EMBL/GenBank/DDBJ databases">
        <title>Whole genome shotgun sequence of Gordonia soli NBRC 108243.</title>
        <authorList>
            <person name="Isaki-Nakamura S."/>
            <person name="Hosoyama A."/>
            <person name="Tsuchikane K."/>
            <person name="Ando Y."/>
            <person name="Baba S."/>
            <person name="Ohji S."/>
            <person name="Hamada M."/>
            <person name="Tamura T."/>
            <person name="Yamazoe A."/>
            <person name="Yamazaki S."/>
            <person name="Fujita N."/>
        </authorList>
    </citation>
    <scope>NUCLEOTIDE SEQUENCE [LARGE SCALE GENOMIC DNA]</scope>
    <source>
        <strain evidence="6 7">NBRC 108243</strain>
    </source>
</reference>
<dbReference type="eggNOG" id="COG1309">
    <property type="taxonomic scope" value="Bacteria"/>
</dbReference>
<dbReference type="PANTHER" id="PTHR47506">
    <property type="entry name" value="TRANSCRIPTIONAL REGULATORY PROTEIN"/>
    <property type="match status" value="1"/>
</dbReference>
<dbReference type="Gene3D" id="1.10.10.60">
    <property type="entry name" value="Homeodomain-like"/>
    <property type="match status" value="1"/>
</dbReference>
<sequence length="200" mass="21460">MPRPPSFDRQAALDAAVGHFWSHTYAATSTEELCEATGLARSSLYNTFTSKAALYRESLTRYGEIKQDSRDVYVSTPGTGLEVVRRVAVDMLTEQFDTADRRGCLVINAAVEMGTSDDGVAAAARVNLTGFDDMLTDIVTRGQDDGSIRADRGARELAELVHAVINGLQVAARVASGRDEVLRSVDTMLAVLAPSEATSS</sequence>
<organism evidence="6 7">
    <name type="scientific">Gordonia soli NBRC 108243</name>
    <dbReference type="NCBI Taxonomy" id="1223545"/>
    <lineage>
        <taxon>Bacteria</taxon>
        <taxon>Bacillati</taxon>
        <taxon>Actinomycetota</taxon>
        <taxon>Actinomycetes</taxon>
        <taxon>Mycobacteriales</taxon>
        <taxon>Gordoniaceae</taxon>
        <taxon>Gordonia</taxon>
    </lineage>
</organism>
<dbReference type="InterPro" id="IPR001647">
    <property type="entry name" value="HTH_TetR"/>
</dbReference>
<dbReference type="PROSITE" id="PS50977">
    <property type="entry name" value="HTH_TETR_2"/>
    <property type="match status" value="1"/>
</dbReference>
<keyword evidence="7" id="KW-1185">Reference proteome</keyword>
<accession>M0QR90</accession>
<dbReference type="InterPro" id="IPR011075">
    <property type="entry name" value="TetR_C"/>
</dbReference>
<dbReference type="AlphaFoldDB" id="M0QR90"/>
<evidence type="ECO:0000259" key="5">
    <source>
        <dbReference type="PROSITE" id="PS50977"/>
    </source>
</evidence>
<evidence type="ECO:0000256" key="2">
    <source>
        <dbReference type="ARBA" id="ARBA00023125"/>
    </source>
</evidence>
<keyword evidence="1" id="KW-0805">Transcription regulation</keyword>